<dbReference type="EMBL" id="JAXLPB010000002">
    <property type="protein sequence ID" value="MDY8109119.1"/>
    <property type="molecule type" value="Genomic_DNA"/>
</dbReference>
<gene>
    <name evidence="6" type="ORF">U0C82_08170</name>
</gene>
<proteinExistence type="inferred from homology"/>
<dbReference type="NCBIfam" id="TIGR02219">
    <property type="entry name" value="phage_NlpC_fam"/>
    <property type="match status" value="1"/>
</dbReference>
<protein>
    <submittedName>
        <fullName evidence="6">NlpC/P60 family protein</fullName>
    </submittedName>
</protein>
<evidence type="ECO:0000256" key="3">
    <source>
        <dbReference type="ARBA" id="ARBA00022801"/>
    </source>
</evidence>
<sequence length="136" mass="14805">MSRKGGEIVAGERVAALAKGWLGTPYRHQAARKGVGCDCLGLVRGVWRDLYGAEPERPLAYTMSWAVENQGERLLDAARRHLVEAPATGLGEGAVVLFRWRARLPASHCGILDGRGRLIHAYEGMACPNRVVRGES</sequence>
<evidence type="ECO:0000256" key="2">
    <source>
        <dbReference type="ARBA" id="ARBA00022670"/>
    </source>
</evidence>
<evidence type="ECO:0000313" key="6">
    <source>
        <dbReference type="EMBL" id="MDY8109119.1"/>
    </source>
</evidence>
<keyword evidence="2" id="KW-0645">Protease</keyword>
<accession>A0ABU5I2S2</accession>
<dbReference type="InterPro" id="IPR000064">
    <property type="entry name" value="NLP_P60_dom"/>
</dbReference>
<dbReference type="InterPro" id="IPR038765">
    <property type="entry name" value="Papain-like_cys_pep_sf"/>
</dbReference>
<organism evidence="6 7">
    <name type="scientific">Fulvimarina uroteuthidis</name>
    <dbReference type="NCBI Taxonomy" id="3098149"/>
    <lineage>
        <taxon>Bacteria</taxon>
        <taxon>Pseudomonadati</taxon>
        <taxon>Pseudomonadota</taxon>
        <taxon>Alphaproteobacteria</taxon>
        <taxon>Hyphomicrobiales</taxon>
        <taxon>Aurantimonadaceae</taxon>
        <taxon>Fulvimarina</taxon>
    </lineage>
</organism>
<comment type="caution">
    <text evidence="6">The sequence shown here is derived from an EMBL/GenBank/DDBJ whole genome shotgun (WGS) entry which is preliminary data.</text>
</comment>
<name>A0ABU5I2S2_9HYPH</name>
<dbReference type="RefSeq" id="WP_322186575.1">
    <property type="nucleotide sequence ID" value="NZ_JAXLPB010000002.1"/>
</dbReference>
<keyword evidence="4" id="KW-0788">Thiol protease</keyword>
<feature type="domain" description="NlpC/P60" evidence="5">
    <location>
        <begin position="8"/>
        <end position="136"/>
    </location>
</feature>
<dbReference type="Proteomes" id="UP001294412">
    <property type="component" value="Unassembled WGS sequence"/>
</dbReference>
<reference evidence="6 7" key="1">
    <citation type="submission" date="2023-12" db="EMBL/GenBank/DDBJ databases">
        <title>Description of Novel Strain Fulvimarina sp. 2208YS6-2-32 isolated from Uroteuthis (Photololigo) edulis.</title>
        <authorList>
            <person name="Park J.-S."/>
        </authorList>
    </citation>
    <scope>NUCLEOTIDE SEQUENCE [LARGE SCALE GENOMIC DNA]</scope>
    <source>
        <strain evidence="6 7">2208YS6-2-32</strain>
    </source>
</reference>
<dbReference type="InterPro" id="IPR011929">
    <property type="entry name" value="Phage_pept_NlpC/P60"/>
</dbReference>
<dbReference type="Pfam" id="PF00877">
    <property type="entry name" value="NLPC_P60"/>
    <property type="match status" value="1"/>
</dbReference>
<keyword evidence="7" id="KW-1185">Reference proteome</keyword>
<evidence type="ECO:0000259" key="5">
    <source>
        <dbReference type="PROSITE" id="PS51935"/>
    </source>
</evidence>
<evidence type="ECO:0000256" key="4">
    <source>
        <dbReference type="ARBA" id="ARBA00022807"/>
    </source>
</evidence>
<comment type="similarity">
    <text evidence="1">Belongs to the peptidase C40 family.</text>
</comment>
<evidence type="ECO:0000313" key="7">
    <source>
        <dbReference type="Proteomes" id="UP001294412"/>
    </source>
</evidence>
<keyword evidence="3" id="KW-0378">Hydrolase</keyword>
<evidence type="ECO:0000256" key="1">
    <source>
        <dbReference type="ARBA" id="ARBA00007074"/>
    </source>
</evidence>
<dbReference type="Gene3D" id="3.90.1720.10">
    <property type="entry name" value="endopeptidase domain like (from Nostoc punctiforme)"/>
    <property type="match status" value="1"/>
</dbReference>
<dbReference type="PROSITE" id="PS51935">
    <property type="entry name" value="NLPC_P60"/>
    <property type="match status" value="1"/>
</dbReference>
<dbReference type="SUPFAM" id="SSF54001">
    <property type="entry name" value="Cysteine proteinases"/>
    <property type="match status" value="1"/>
</dbReference>